<dbReference type="EMBL" id="JASJOS010000005">
    <property type="protein sequence ID" value="MDJ1481315.1"/>
    <property type="molecule type" value="Genomic_DNA"/>
</dbReference>
<dbReference type="SMART" id="SM00885">
    <property type="entry name" value="D5_N"/>
    <property type="match status" value="1"/>
</dbReference>
<evidence type="ECO:0000259" key="5">
    <source>
        <dbReference type="PROSITE" id="PS51206"/>
    </source>
</evidence>
<dbReference type="PANTHER" id="PTHR35372">
    <property type="entry name" value="ATP BINDING PROTEIN-RELATED"/>
    <property type="match status" value="1"/>
</dbReference>
<dbReference type="NCBIfam" id="TIGR01613">
    <property type="entry name" value="primase_Cterm"/>
    <property type="match status" value="1"/>
</dbReference>
<dbReference type="InterPro" id="IPR006500">
    <property type="entry name" value="Helicase_put_C_phage/plasmid"/>
</dbReference>
<dbReference type="RefSeq" id="WP_313978910.1">
    <property type="nucleotide sequence ID" value="NZ_JASJOS010000005.1"/>
</dbReference>
<dbReference type="PANTHER" id="PTHR35372:SF2">
    <property type="entry name" value="SF3 HELICASE DOMAIN-CONTAINING PROTEIN"/>
    <property type="match status" value="1"/>
</dbReference>
<dbReference type="PROSITE" id="PS51206">
    <property type="entry name" value="SF3_HELICASE_1"/>
    <property type="match status" value="1"/>
</dbReference>
<dbReference type="AlphaFoldDB" id="A0AAE3QQF3"/>
<keyword evidence="1" id="KW-0547">Nucleotide-binding</keyword>
<dbReference type="GO" id="GO:0004386">
    <property type="term" value="F:helicase activity"/>
    <property type="evidence" value="ECO:0007669"/>
    <property type="project" value="UniProtKB-KW"/>
</dbReference>
<accession>A0AAE3QQF3</accession>
<name>A0AAE3QQF3_9BACT</name>
<dbReference type="Gene3D" id="3.40.50.300">
    <property type="entry name" value="P-loop containing nucleotide triphosphate hydrolases"/>
    <property type="match status" value="1"/>
</dbReference>
<dbReference type="GO" id="GO:0005524">
    <property type="term" value="F:ATP binding"/>
    <property type="evidence" value="ECO:0007669"/>
    <property type="project" value="UniProtKB-KW"/>
</dbReference>
<dbReference type="Proteomes" id="UP001241110">
    <property type="component" value="Unassembled WGS sequence"/>
</dbReference>
<keyword evidence="3" id="KW-0347">Helicase</keyword>
<keyword evidence="4" id="KW-0067">ATP-binding</keyword>
<gene>
    <name evidence="6" type="ORF">QNI16_12530</name>
</gene>
<dbReference type="InterPro" id="IPR014015">
    <property type="entry name" value="Helicase_SF3_DNA-vir"/>
</dbReference>
<reference evidence="6" key="1">
    <citation type="submission" date="2023-05" db="EMBL/GenBank/DDBJ databases">
        <authorList>
            <person name="Zhang X."/>
        </authorList>
    </citation>
    <scope>NUCLEOTIDE SEQUENCE</scope>
    <source>
        <strain evidence="6">YF14B1</strain>
    </source>
</reference>
<dbReference type="Pfam" id="PF03288">
    <property type="entry name" value="Pox_D5"/>
    <property type="match status" value="1"/>
</dbReference>
<protein>
    <submittedName>
        <fullName evidence="6">Phage/plasmid primase, P4 family</fullName>
    </submittedName>
</protein>
<dbReference type="Pfam" id="PF19263">
    <property type="entry name" value="DUF5906"/>
    <property type="match status" value="1"/>
</dbReference>
<dbReference type="InterPro" id="IPR004968">
    <property type="entry name" value="DNA_primase/NTPase_C"/>
</dbReference>
<dbReference type="Pfam" id="PF08706">
    <property type="entry name" value="D5_N"/>
    <property type="match status" value="1"/>
</dbReference>
<evidence type="ECO:0000256" key="4">
    <source>
        <dbReference type="ARBA" id="ARBA00022840"/>
    </source>
</evidence>
<sequence>MSEQIRTHLNGLLEYKKEYTLQHRDLLNALCTKFVEVNFRDQASLGEDEKLNQKQIVVLVIREVLRVAKVHNWGLCKRHDFIYVYNGKNWSLLNEPDLTEFLGKAAAKMGIPSIEAEHHRFRNELLQQFLAVSNLPEPNTNTDVVLLNTQNYTLEITSKGVKPRVHKAEDFLTYILTFAYDPTAKAPIFQRFLDEVLPDQSAQYVLAEYLGYIFTNGLKLEKALILFGPGANGKSVVFEIVTALFGIENVSNYTLQSLTNDNGYYRAMIANRLVNYASEINDKLEASTFKQLVSGEPVEARLPYGRPFVINRYAKLIFNSNELPRDTEQTNAFFRRFLILPFTVTIPESKQDKTLARRIIENELSGVLNWVLDGLDRLLTNKNFTYCELAEKAVGQYRKESDSVLMFLEDHNYQKSEDNTPLQDLYAEYKSYCTLDGYKPVSLKNLLKRLEAAGYQSIKRNIGKVVFIKRVIII</sequence>
<dbReference type="InterPro" id="IPR045455">
    <property type="entry name" value="NrS-1_pol-like_helicase"/>
</dbReference>
<keyword evidence="2" id="KW-0378">Hydrolase</keyword>
<evidence type="ECO:0000313" key="7">
    <source>
        <dbReference type="Proteomes" id="UP001241110"/>
    </source>
</evidence>
<dbReference type="InterPro" id="IPR051620">
    <property type="entry name" value="ORF904-like_C"/>
</dbReference>
<comment type="caution">
    <text evidence="6">The sequence shown here is derived from an EMBL/GenBank/DDBJ whole genome shotgun (WGS) entry which is preliminary data.</text>
</comment>
<dbReference type="SUPFAM" id="SSF52540">
    <property type="entry name" value="P-loop containing nucleoside triphosphate hydrolases"/>
    <property type="match status" value="1"/>
</dbReference>
<evidence type="ECO:0000256" key="2">
    <source>
        <dbReference type="ARBA" id="ARBA00022801"/>
    </source>
</evidence>
<dbReference type="InterPro" id="IPR027417">
    <property type="entry name" value="P-loop_NTPase"/>
</dbReference>
<proteinExistence type="predicted"/>
<evidence type="ECO:0000256" key="3">
    <source>
        <dbReference type="ARBA" id="ARBA00022806"/>
    </source>
</evidence>
<feature type="domain" description="SF3 helicase" evidence="5">
    <location>
        <begin position="201"/>
        <end position="355"/>
    </location>
</feature>
<organism evidence="6 7">
    <name type="scientific">Xanthocytophaga flava</name>
    <dbReference type="NCBI Taxonomy" id="3048013"/>
    <lineage>
        <taxon>Bacteria</taxon>
        <taxon>Pseudomonadati</taxon>
        <taxon>Bacteroidota</taxon>
        <taxon>Cytophagia</taxon>
        <taxon>Cytophagales</taxon>
        <taxon>Rhodocytophagaceae</taxon>
        <taxon>Xanthocytophaga</taxon>
    </lineage>
</organism>
<dbReference type="GO" id="GO:0016787">
    <property type="term" value="F:hydrolase activity"/>
    <property type="evidence" value="ECO:0007669"/>
    <property type="project" value="UniProtKB-KW"/>
</dbReference>
<evidence type="ECO:0000256" key="1">
    <source>
        <dbReference type="ARBA" id="ARBA00022741"/>
    </source>
</evidence>
<dbReference type="InterPro" id="IPR014818">
    <property type="entry name" value="Phage/plasmid_primase_P4_C"/>
</dbReference>
<evidence type="ECO:0000313" key="6">
    <source>
        <dbReference type="EMBL" id="MDJ1481315.1"/>
    </source>
</evidence>